<reference evidence="1" key="1">
    <citation type="journal article" date="2023" name="G3 (Bethesda)">
        <title>Whole genome assemblies of Zophobas morio and Tenebrio molitor.</title>
        <authorList>
            <person name="Kaur S."/>
            <person name="Stinson S.A."/>
            <person name="diCenzo G.C."/>
        </authorList>
    </citation>
    <scope>NUCLEOTIDE SEQUENCE</scope>
    <source>
        <strain evidence="1">QUZm001</strain>
    </source>
</reference>
<proteinExistence type="predicted"/>
<dbReference type="EMBL" id="JALNTZ010000006">
    <property type="protein sequence ID" value="KAJ3649265.1"/>
    <property type="molecule type" value="Genomic_DNA"/>
</dbReference>
<sequence length="105" mass="12101">MLDLLTTYLTLYVHARTINIKSVNCPVNISYESGKAPAQRQTSPDRPQLGDEVRDYKRLMTGDNIIEIEKYTRCLSNEQRESCEINSFLSKFIILGKFSIRLGRN</sequence>
<protein>
    <submittedName>
        <fullName evidence="1">Uncharacterized protein</fullName>
    </submittedName>
</protein>
<dbReference type="AlphaFoldDB" id="A0AA38MA77"/>
<evidence type="ECO:0000313" key="1">
    <source>
        <dbReference type="EMBL" id="KAJ3649265.1"/>
    </source>
</evidence>
<dbReference type="Proteomes" id="UP001168821">
    <property type="component" value="Unassembled WGS sequence"/>
</dbReference>
<keyword evidence="2" id="KW-1185">Reference proteome</keyword>
<organism evidence="1 2">
    <name type="scientific">Zophobas morio</name>
    <dbReference type="NCBI Taxonomy" id="2755281"/>
    <lineage>
        <taxon>Eukaryota</taxon>
        <taxon>Metazoa</taxon>
        <taxon>Ecdysozoa</taxon>
        <taxon>Arthropoda</taxon>
        <taxon>Hexapoda</taxon>
        <taxon>Insecta</taxon>
        <taxon>Pterygota</taxon>
        <taxon>Neoptera</taxon>
        <taxon>Endopterygota</taxon>
        <taxon>Coleoptera</taxon>
        <taxon>Polyphaga</taxon>
        <taxon>Cucujiformia</taxon>
        <taxon>Tenebrionidae</taxon>
        <taxon>Zophobas</taxon>
    </lineage>
</organism>
<name>A0AA38MA77_9CUCU</name>
<evidence type="ECO:0000313" key="2">
    <source>
        <dbReference type="Proteomes" id="UP001168821"/>
    </source>
</evidence>
<accession>A0AA38MA77</accession>
<gene>
    <name evidence="1" type="ORF">Zmor_021018</name>
</gene>
<comment type="caution">
    <text evidence="1">The sequence shown here is derived from an EMBL/GenBank/DDBJ whole genome shotgun (WGS) entry which is preliminary data.</text>
</comment>